<gene>
    <name evidence="1" type="ORF">EIKCOROL_01772</name>
</gene>
<name>C0DWM0_EIKCO</name>
<organism evidence="1 2">
    <name type="scientific">Eikenella corrodens ATCC 23834</name>
    <dbReference type="NCBI Taxonomy" id="546274"/>
    <lineage>
        <taxon>Bacteria</taxon>
        <taxon>Pseudomonadati</taxon>
        <taxon>Pseudomonadota</taxon>
        <taxon>Betaproteobacteria</taxon>
        <taxon>Neisseriales</taxon>
        <taxon>Neisseriaceae</taxon>
        <taxon>Eikenella</taxon>
    </lineage>
</organism>
<dbReference type="Proteomes" id="UP000005837">
    <property type="component" value="Unassembled WGS sequence"/>
</dbReference>
<reference evidence="1 2" key="1">
    <citation type="submission" date="2009-01" db="EMBL/GenBank/DDBJ databases">
        <authorList>
            <person name="Fulton L."/>
            <person name="Clifton S."/>
            <person name="Chinwalla A.T."/>
            <person name="Mitreva M."/>
            <person name="Sodergren E."/>
            <person name="Weinstock G."/>
            <person name="Clifton S."/>
            <person name="Dooling D.J."/>
            <person name="Fulton B."/>
            <person name="Minx P."/>
            <person name="Pepin K.H."/>
            <person name="Johnson M."/>
            <person name="Bhonagiri V."/>
            <person name="Nash W.E."/>
            <person name="Mardis E.R."/>
            <person name="Wilson R.K."/>
        </authorList>
    </citation>
    <scope>NUCLEOTIDE SEQUENCE [LARGE SCALE GENOMIC DNA]</scope>
    <source>
        <strain evidence="1 2">ATCC 23834</strain>
    </source>
</reference>
<dbReference type="HOGENOM" id="CLU_3269367_0_0_4"/>
<dbReference type="EMBL" id="ACEA01000037">
    <property type="protein sequence ID" value="EEG23551.1"/>
    <property type="molecule type" value="Genomic_DNA"/>
</dbReference>
<accession>C0DWM0</accession>
<sequence>MQTGLAAFPCGCHARQTKAFAKPGLFPPTFSGSLPPALEAT</sequence>
<evidence type="ECO:0000313" key="2">
    <source>
        <dbReference type="Proteomes" id="UP000005837"/>
    </source>
</evidence>
<evidence type="ECO:0000313" key="1">
    <source>
        <dbReference type="EMBL" id="EEG23551.1"/>
    </source>
</evidence>
<dbReference type="AlphaFoldDB" id="C0DWM0"/>
<comment type="caution">
    <text evidence="1">The sequence shown here is derived from an EMBL/GenBank/DDBJ whole genome shotgun (WGS) entry which is preliminary data.</text>
</comment>
<protein>
    <submittedName>
        <fullName evidence="1">Uncharacterized protein</fullName>
    </submittedName>
</protein>
<proteinExistence type="predicted"/>